<accession>A0A9W9VV64</accession>
<dbReference type="Proteomes" id="UP001147782">
    <property type="component" value="Unassembled WGS sequence"/>
</dbReference>
<dbReference type="RefSeq" id="XP_056560513.1">
    <property type="nucleotide sequence ID" value="XM_056693784.1"/>
</dbReference>
<dbReference type="OrthoDB" id="4358509at2759"/>
<protein>
    <submittedName>
        <fullName evidence="1">Uncharacterized protein</fullName>
    </submittedName>
</protein>
<sequence length="409" mass="46445">MSSNEESLRCRYFLNDIKGLSEMKQAIASELFPIPQDLHAALHSLFENLRDEHTPPLVKQEIENTFRNTSLQQKIEGSCKLSRSHHDENSHQHMMDDDAPHDLASWSFKHCSLCSNGLLDHKMIQPSSYLFWIAFRSERTNLSHRLLSLVEPEDLLVPFATGILHGVEYTMFQVATWKPEWFQICWKRLQPLRSKAIASLGSNEKRAMLQWADVELVDCLFKDGLDIGNLDPDHPSLVWLETMSRGNPEPMLEWLLNRGIQRPEKLLVHATRFNYIGAARWMMGHNKYSQDWREAAVGAAKSTDYGSAELMAIILEGSVTKLAENPEVSQNLVITVVERACLEVNKARSDEISGDEILRRITEKELLAVRKIEALGRLAGAVDVVGTKVMASEAKLDGLLQALENMELY</sequence>
<organism evidence="1 2">
    <name type="scientific">Penicillium cataractarum</name>
    <dbReference type="NCBI Taxonomy" id="2100454"/>
    <lineage>
        <taxon>Eukaryota</taxon>
        <taxon>Fungi</taxon>
        <taxon>Dikarya</taxon>
        <taxon>Ascomycota</taxon>
        <taxon>Pezizomycotina</taxon>
        <taxon>Eurotiomycetes</taxon>
        <taxon>Eurotiomycetidae</taxon>
        <taxon>Eurotiales</taxon>
        <taxon>Aspergillaceae</taxon>
        <taxon>Penicillium</taxon>
    </lineage>
</organism>
<gene>
    <name evidence="1" type="ORF">N7496_000853</name>
</gene>
<dbReference type="GeneID" id="81432961"/>
<dbReference type="EMBL" id="JAPZBS010000001">
    <property type="protein sequence ID" value="KAJ5389785.1"/>
    <property type="molecule type" value="Genomic_DNA"/>
</dbReference>
<comment type="caution">
    <text evidence="1">The sequence shown here is derived from an EMBL/GenBank/DDBJ whole genome shotgun (WGS) entry which is preliminary data.</text>
</comment>
<keyword evidence="2" id="KW-1185">Reference proteome</keyword>
<evidence type="ECO:0000313" key="2">
    <source>
        <dbReference type="Proteomes" id="UP001147782"/>
    </source>
</evidence>
<reference evidence="1" key="2">
    <citation type="journal article" date="2023" name="IMA Fungus">
        <title>Comparative genomic study of the Penicillium genus elucidates a diverse pangenome and 15 lateral gene transfer events.</title>
        <authorList>
            <person name="Petersen C."/>
            <person name="Sorensen T."/>
            <person name="Nielsen M.R."/>
            <person name="Sondergaard T.E."/>
            <person name="Sorensen J.L."/>
            <person name="Fitzpatrick D.A."/>
            <person name="Frisvad J.C."/>
            <person name="Nielsen K.L."/>
        </authorList>
    </citation>
    <scope>NUCLEOTIDE SEQUENCE</scope>
    <source>
        <strain evidence="1">IBT 29864</strain>
    </source>
</reference>
<proteinExistence type="predicted"/>
<evidence type="ECO:0000313" key="1">
    <source>
        <dbReference type="EMBL" id="KAJ5389785.1"/>
    </source>
</evidence>
<name>A0A9W9VV64_9EURO</name>
<reference evidence="1" key="1">
    <citation type="submission" date="2022-11" db="EMBL/GenBank/DDBJ databases">
        <authorList>
            <person name="Petersen C."/>
        </authorList>
    </citation>
    <scope>NUCLEOTIDE SEQUENCE</scope>
    <source>
        <strain evidence="1">IBT 29864</strain>
    </source>
</reference>
<dbReference type="AlphaFoldDB" id="A0A9W9VV64"/>